<proteinExistence type="predicted"/>
<accession>A0A1H7YLS9</accession>
<feature type="domain" description="SnoaL-like" evidence="1">
    <location>
        <begin position="13"/>
        <end position="114"/>
    </location>
</feature>
<name>A0A1H7YLS9_STRJI</name>
<evidence type="ECO:0000313" key="3">
    <source>
        <dbReference type="Proteomes" id="UP000183015"/>
    </source>
</evidence>
<sequence>MEITATTLQDLADRYLAAWNETDPALRRRLVDASWAEDGRYTDPLVVAEGREAFDATLGAVQAQFPGLVFRMAGPVDAHHDIARFSWELGPADGEALVVGFDVLVADAEGRIAQVHGFLDKVPAA</sequence>
<dbReference type="Pfam" id="PF12680">
    <property type="entry name" value="SnoaL_2"/>
    <property type="match status" value="1"/>
</dbReference>
<evidence type="ECO:0000259" key="1">
    <source>
        <dbReference type="Pfam" id="PF12680"/>
    </source>
</evidence>
<evidence type="ECO:0000313" key="2">
    <source>
        <dbReference type="EMBL" id="SEM46268.1"/>
    </source>
</evidence>
<dbReference type="EMBL" id="FOAZ01000029">
    <property type="protein sequence ID" value="SEM46268.1"/>
    <property type="molecule type" value="Genomic_DNA"/>
</dbReference>
<dbReference type="eggNOG" id="COG2329">
    <property type="taxonomic scope" value="Bacteria"/>
</dbReference>
<protein>
    <submittedName>
        <fullName evidence="2">SnoaL-like domain-containing protein</fullName>
    </submittedName>
</protein>
<dbReference type="InterPro" id="IPR032710">
    <property type="entry name" value="NTF2-like_dom_sf"/>
</dbReference>
<dbReference type="InterPro" id="IPR037401">
    <property type="entry name" value="SnoaL-like"/>
</dbReference>
<keyword evidence="3" id="KW-1185">Reference proteome</keyword>
<dbReference type="AlphaFoldDB" id="A0A1H7YLS9"/>
<reference evidence="3" key="1">
    <citation type="submission" date="2016-10" db="EMBL/GenBank/DDBJ databases">
        <authorList>
            <person name="Varghese N."/>
        </authorList>
    </citation>
    <scope>NUCLEOTIDE SEQUENCE [LARGE SCALE GENOMIC DNA]</scope>
    <source>
        <strain evidence="3">DSM 45096 / BCRC 16803 / CGMCC 4.1857 / CIP 109030 / JCM 12277 / KCTC 19219 / NBRC 100920 / 33214</strain>
    </source>
</reference>
<dbReference type="STRING" id="235985.SAMN05414137_12932"/>
<dbReference type="SUPFAM" id="SSF54427">
    <property type="entry name" value="NTF2-like"/>
    <property type="match status" value="1"/>
</dbReference>
<dbReference type="Proteomes" id="UP000183015">
    <property type="component" value="Unassembled WGS sequence"/>
</dbReference>
<organism evidence="2 3">
    <name type="scientific">Streptacidiphilus jiangxiensis</name>
    <dbReference type="NCBI Taxonomy" id="235985"/>
    <lineage>
        <taxon>Bacteria</taxon>
        <taxon>Bacillati</taxon>
        <taxon>Actinomycetota</taxon>
        <taxon>Actinomycetes</taxon>
        <taxon>Kitasatosporales</taxon>
        <taxon>Streptomycetaceae</taxon>
        <taxon>Streptacidiphilus</taxon>
    </lineage>
</organism>
<gene>
    <name evidence="2" type="ORF">SAMN05414137_12932</name>
</gene>
<dbReference type="Gene3D" id="3.10.450.50">
    <property type="match status" value="1"/>
</dbReference>
<dbReference type="RefSeq" id="WP_236656314.1">
    <property type="nucleotide sequence ID" value="NZ_BBPN01000027.1"/>
</dbReference>